<gene>
    <name evidence="2" type="ORF">GCM10022406_17210</name>
</gene>
<comment type="caution">
    <text evidence="2">The sequence shown here is derived from an EMBL/GenBank/DDBJ whole genome shotgun (WGS) entry which is preliminary data.</text>
</comment>
<keyword evidence="1" id="KW-1133">Transmembrane helix</keyword>
<proteinExistence type="predicted"/>
<keyword evidence="3" id="KW-1185">Reference proteome</keyword>
<feature type="transmembrane region" description="Helical" evidence="1">
    <location>
        <begin position="36"/>
        <end position="57"/>
    </location>
</feature>
<name>A0ABP7MZE6_9BACT</name>
<reference evidence="3" key="1">
    <citation type="journal article" date="2019" name="Int. J. Syst. Evol. Microbiol.">
        <title>The Global Catalogue of Microorganisms (GCM) 10K type strain sequencing project: providing services to taxonomists for standard genome sequencing and annotation.</title>
        <authorList>
            <consortium name="The Broad Institute Genomics Platform"/>
            <consortium name="The Broad Institute Genome Sequencing Center for Infectious Disease"/>
            <person name="Wu L."/>
            <person name="Ma J."/>
        </authorList>
    </citation>
    <scope>NUCLEOTIDE SEQUENCE [LARGE SCALE GENOMIC DNA]</scope>
    <source>
        <strain evidence="3">JCM 17214</strain>
    </source>
</reference>
<protein>
    <recommendedName>
        <fullName evidence="4">Magnesium citrate secondary transporter</fullName>
    </recommendedName>
</protein>
<keyword evidence="1" id="KW-0812">Transmembrane</keyword>
<evidence type="ECO:0008006" key="4">
    <source>
        <dbReference type="Google" id="ProtNLM"/>
    </source>
</evidence>
<evidence type="ECO:0000256" key="1">
    <source>
        <dbReference type="SAM" id="Phobius"/>
    </source>
</evidence>
<feature type="transmembrane region" description="Helical" evidence="1">
    <location>
        <begin position="101"/>
        <end position="118"/>
    </location>
</feature>
<sequence>MLAREFRHPLFLAFAALYALVGYSRQWGPLPLPSALNAYLADVACLPLQLTLALVLLRRWYFRRPGFVLPASWIISSWLVTAVWFELLLPPLKATATADPLDVLAYALGGLIFGRWLNRP</sequence>
<dbReference type="EMBL" id="BAABDH010000032">
    <property type="protein sequence ID" value="GAA3933076.1"/>
    <property type="molecule type" value="Genomic_DNA"/>
</dbReference>
<accession>A0ABP7MZE6</accession>
<dbReference type="Proteomes" id="UP001499909">
    <property type="component" value="Unassembled WGS sequence"/>
</dbReference>
<evidence type="ECO:0000313" key="2">
    <source>
        <dbReference type="EMBL" id="GAA3933076.1"/>
    </source>
</evidence>
<keyword evidence="1" id="KW-0472">Membrane</keyword>
<evidence type="ECO:0000313" key="3">
    <source>
        <dbReference type="Proteomes" id="UP001499909"/>
    </source>
</evidence>
<organism evidence="2 3">
    <name type="scientific">Hymenobacter algoricola</name>
    <dbReference type="NCBI Taxonomy" id="486267"/>
    <lineage>
        <taxon>Bacteria</taxon>
        <taxon>Pseudomonadati</taxon>
        <taxon>Bacteroidota</taxon>
        <taxon>Cytophagia</taxon>
        <taxon>Cytophagales</taxon>
        <taxon>Hymenobacteraceae</taxon>
        <taxon>Hymenobacter</taxon>
    </lineage>
</organism>
<feature type="transmembrane region" description="Helical" evidence="1">
    <location>
        <begin position="69"/>
        <end position="89"/>
    </location>
</feature>